<evidence type="ECO:0000259" key="8">
    <source>
        <dbReference type="Pfam" id="PF03372"/>
    </source>
</evidence>
<evidence type="ECO:0000256" key="1">
    <source>
        <dbReference type="ARBA" id="ARBA00007092"/>
    </source>
</evidence>
<dbReference type="GO" id="GO:0008311">
    <property type="term" value="F:double-stranded DNA 3'-5' DNA exonuclease activity"/>
    <property type="evidence" value="ECO:0007669"/>
    <property type="project" value="UniProtKB-EC"/>
</dbReference>
<feature type="active site" description="Proton acceptor" evidence="5">
    <location>
        <position position="263"/>
    </location>
</feature>
<dbReference type="EC" id="3.1.11.2" evidence="9"/>
<feature type="active site" description="Proton donor/acceptor" evidence="5">
    <location>
        <position position="160"/>
    </location>
</feature>
<comment type="cofactor">
    <cofactor evidence="6">
        <name>Mg(2+)</name>
        <dbReference type="ChEBI" id="CHEBI:18420"/>
    </cofactor>
    <cofactor evidence="6">
        <name>Mn(2+)</name>
        <dbReference type="ChEBI" id="CHEBI:29035"/>
    </cofactor>
    <text evidence="6">Probably binds two magnesium or manganese ions per subunit.</text>
</comment>
<evidence type="ECO:0000256" key="3">
    <source>
        <dbReference type="ARBA" id="ARBA00022801"/>
    </source>
</evidence>
<dbReference type="InterPro" id="IPR004808">
    <property type="entry name" value="AP_endonuc_1"/>
</dbReference>
<dbReference type="PROSITE" id="PS51435">
    <property type="entry name" value="AP_NUCLEASE_F1_4"/>
    <property type="match status" value="1"/>
</dbReference>
<dbReference type="GO" id="GO:0006281">
    <property type="term" value="P:DNA repair"/>
    <property type="evidence" value="ECO:0007669"/>
    <property type="project" value="InterPro"/>
</dbReference>
<keyword evidence="3 9" id="KW-0378">Hydrolase</keyword>
<keyword evidence="4 6" id="KW-0460">Magnesium</keyword>
<feature type="binding site" evidence="6">
    <location>
        <position position="160"/>
    </location>
    <ligand>
        <name>Mg(2+)</name>
        <dbReference type="ChEBI" id="CHEBI:18420"/>
        <label>1</label>
    </ligand>
</feature>
<keyword evidence="2 6" id="KW-0479">Metal-binding</keyword>
<dbReference type="Gene3D" id="3.60.10.10">
    <property type="entry name" value="Endonuclease/exonuclease/phosphatase"/>
    <property type="match status" value="1"/>
</dbReference>
<evidence type="ECO:0000256" key="6">
    <source>
        <dbReference type="PIRSR" id="PIRSR604808-2"/>
    </source>
</evidence>
<evidence type="ECO:0000256" key="4">
    <source>
        <dbReference type="ARBA" id="ARBA00022842"/>
    </source>
</evidence>
<feature type="binding site" evidence="6">
    <location>
        <position position="35"/>
    </location>
    <ligand>
        <name>Mg(2+)</name>
        <dbReference type="ChEBI" id="CHEBI:18420"/>
        <label>1</label>
    </ligand>
</feature>
<dbReference type="Proteomes" id="UP000386847">
    <property type="component" value="Chromosome"/>
</dbReference>
<dbReference type="PANTHER" id="PTHR43250:SF2">
    <property type="entry name" value="EXODEOXYRIBONUCLEASE III"/>
    <property type="match status" value="1"/>
</dbReference>
<dbReference type="NCBIfam" id="TIGR00195">
    <property type="entry name" value="exoDNase_III"/>
    <property type="match status" value="1"/>
</dbReference>
<feature type="binding site" evidence="6">
    <location>
        <position position="7"/>
    </location>
    <ligand>
        <name>Mg(2+)</name>
        <dbReference type="ChEBI" id="CHEBI:18420"/>
        <label>1</label>
    </ligand>
</feature>
<accession>A0A5Q2FL21</accession>
<name>A0A5Q2FL21_9ACTN</name>
<feature type="binding site" evidence="6">
    <location>
        <position position="263"/>
    </location>
    <ligand>
        <name>Mg(2+)</name>
        <dbReference type="ChEBI" id="CHEBI:18420"/>
        <label>1</label>
    </ligand>
</feature>
<dbReference type="NCBIfam" id="TIGR00633">
    <property type="entry name" value="xth"/>
    <property type="match status" value="1"/>
</dbReference>
<feature type="active site" evidence="5">
    <location>
        <position position="110"/>
    </location>
</feature>
<dbReference type="InterPro" id="IPR036691">
    <property type="entry name" value="Endo/exonu/phosph_ase_sf"/>
</dbReference>
<dbReference type="InterPro" id="IPR005135">
    <property type="entry name" value="Endo/exonuclease/phosphatase"/>
</dbReference>
<dbReference type="AlphaFoldDB" id="A0A5Q2FL21"/>
<evidence type="ECO:0000256" key="5">
    <source>
        <dbReference type="PIRSR" id="PIRSR604808-1"/>
    </source>
</evidence>
<feature type="binding site" evidence="6">
    <location>
        <position position="262"/>
    </location>
    <ligand>
        <name>Mg(2+)</name>
        <dbReference type="ChEBI" id="CHEBI:18420"/>
        <label>1</label>
    </ligand>
</feature>
<protein>
    <submittedName>
        <fullName evidence="9">Exodeoxyribonuclease III</fullName>
        <ecNumber evidence="9">3.1.11.2</ecNumber>
    </submittedName>
</protein>
<feature type="site" description="Transition state stabilizer" evidence="7">
    <location>
        <position position="162"/>
    </location>
</feature>
<dbReference type="EMBL" id="CP045725">
    <property type="protein sequence ID" value="QGF25046.1"/>
    <property type="molecule type" value="Genomic_DNA"/>
</dbReference>
<evidence type="ECO:0000256" key="2">
    <source>
        <dbReference type="ARBA" id="ARBA00022723"/>
    </source>
</evidence>
<dbReference type="PANTHER" id="PTHR43250">
    <property type="entry name" value="EXODEOXYRIBONUCLEASE III"/>
    <property type="match status" value="1"/>
</dbReference>
<sequence length="272" mass="30767">MRIATFNVNGIRAAERRGFPGWLAERTPDVLAVQEMRCPSGEVPDVFAGYHLVHDAGMIAGRNGVALATRTAPSAVRIGFGSKEFDREGRYVEVDLDPADGPLLRVASVYVPKGGTPFEDEASLAKMQRKFRFLRSFARHLSATRREAAREGREFVVMGDWNIAPTELDLRNWRTNRRSEGFLPEEREWIAGIQSPRTLVDVVRHHRHGEDGPYSWWSWRGKAFDNDAGWRIDYQLATPRLARSAIVTGTDRDLSYDTRISDHAPVVVDYDV</sequence>
<dbReference type="KEGG" id="rain:Rai3103_02800"/>
<evidence type="ECO:0000313" key="9">
    <source>
        <dbReference type="EMBL" id="QGF25046.1"/>
    </source>
</evidence>
<dbReference type="GO" id="GO:0046872">
    <property type="term" value="F:metal ion binding"/>
    <property type="evidence" value="ECO:0007669"/>
    <property type="project" value="UniProtKB-KW"/>
</dbReference>
<keyword evidence="10" id="KW-1185">Reference proteome</keyword>
<dbReference type="Pfam" id="PF03372">
    <property type="entry name" value="Exo_endo_phos"/>
    <property type="match status" value="1"/>
</dbReference>
<feature type="domain" description="Endonuclease/exonuclease/phosphatase" evidence="8">
    <location>
        <begin position="4"/>
        <end position="263"/>
    </location>
</feature>
<feature type="site" description="Interaction with DNA substrate" evidence="7">
    <location>
        <position position="263"/>
    </location>
</feature>
<evidence type="ECO:0000313" key="10">
    <source>
        <dbReference type="Proteomes" id="UP000386847"/>
    </source>
</evidence>
<organism evidence="9 10">
    <name type="scientific">Raineyella fluvialis</name>
    <dbReference type="NCBI Taxonomy" id="2662261"/>
    <lineage>
        <taxon>Bacteria</taxon>
        <taxon>Bacillati</taxon>
        <taxon>Actinomycetota</taxon>
        <taxon>Actinomycetes</taxon>
        <taxon>Propionibacteriales</taxon>
        <taxon>Propionibacteriaceae</taxon>
        <taxon>Raineyella</taxon>
    </lineage>
</organism>
<gene>
    <name evidence="9" type="primary">xth</name>
    <name evidence="9" type="ORF">Rai3103_02800</name>
</gene>
<reference evidence="9 10" key="1">
    <citation type="submission" date="2019-10" db="EMBL/GenBank/DDBJ databases">
        <title>Genomic analysis of Raineyella sp. CBA3103.</title>
        <authorList>
            <person name="Roh S.W."/>
        </authorList>
    </citation>
    <scope>NUCLEOTIDE SEQUENCE [LARGE SCALE GENOMIC DNA]</scope>
    <source>
        <strain evidence="9 10">CBA3103</strain>
    </source>
</reference>
<evidence type="ECO:0000256" key="7">
    <source>
        <dbReference type="PIRSR" id="PIRSR604808-3"/>
    </source>
</evidence>
<dbReference type="RefSeq" id="WP_153573573.1">
    <property type="nucleotide sequence ID" value="NZ_CP045725.1"/>
</dbReference>
<feature type="site" description="Important for catalytic activity" evidence="7">
    <location>
        <position position="233"/>
    </location>
</feature>
<comment type="similarity">
    <text evidence="1">Belongs to the DNA repair enzymes AP/ExoA family.</text>
</comment>
<dbReference type="InterPro" id="IPR037493">
    <property type="entry name" value="ExoIII-like"/>
</dbReference>
<proteinExistence type="inferred from homology"/>
<feature type="binding site" evidence="6">
    <location>
        <position position="162"/>
    </location>
    <ligand>
        <name>Mg(2+)</name>
        <dbReference type="ChEBI" id="CHEBI:18420"/>
        <label>1</label>
    </ligand>
</feature>
<dbReference type="SUPFAM" id="SSF56219">
    <property type="entry name" value="DNase I-like"/>
    <property type="match status" value="1"/>
</dbReference>
<keyword evidence="6" id="KW-0464">Manganese</keyword>